<organism evidence="2 3">
    <name type="scientific">Burkholderia vietnamiensis (strain G4 / LMG 22486)</name>
    <name type="common">Burkholderia cepacia (strain R1808)</name>
    <dbReference type="NCBI Taxonomy" id="269482"/>
    <lineage>
        <taxon>Bacteria</taxon>
        <taxon>Pseudomonadati</taxon>
        <taxon>Pseudomonadota</taxon>
        <taxon>Betaproteobacteria</taxon>
        <taxon>Burkholderiales</taxon>
        <taxon>Burkholderiaceae</taxon>
        <taxon>Burkholderia</taxon>
        <taxon>Burkholderia cepacia complex</taxon>
    </lineage>
</organism>
<feature type="region of interest" description="Disordered" evidence="1">
    <location>
        <begin position="164"/>
        <end position="187"/>
    </location>
</feature>
<sequence length="187" mass="19623">MKTPHVTDPLIGTDAWTTSISVQGKTAVYPCSITAVGDWKFDRAGTPWRALTVFVPGFNAGSNIVVSADTVFVDEECTRSVDVGAAPAPRTSSAIAAPCDEHDVGAGNLPFAIGQKFAFEPGQRVICNGYPGAVRGMYTEGMVEVRLDAGLVCVPASYPDCYPSDGLNPATPSSRDRLESPAPAPDM</sequence>
<dbReference type="EMBL" id="CP000619">
    <property type="protein sequence ID" value="ABO60383.1"/>
    <property type="molecule type" value="Genomic_DNA"/>
</dbReference>
<accession>A4JVT0</accession>
<proteinExistence type="predicted"/>
<protein>
    <submittedName>
        <fullName evidence="2">Uncharacterized protein</fullName>
    </submittedName>
</protein>
<name>A4JVT0_BURVG</name>
<keyword evidence="2" id="KW-0614">Plasmid</keyword>
<reference evidence="2 3" key="1">
    <citation type="submission" date="2007-03" db="EMBL/GenBank/DDBJ databases">
        <title>Complete sequence of plasmid pBVIE03 of Burkholderia vietnamiensis G4.</title>
        <authorList>
            <consortium name="US DOE Joint Genome Institute"/>
            <person name="Copeland A."/>
            <person name="Lucas S."/>
            <person name="Lapidus A."/>
            <person name="Barry K."/>
            <person name="Detter J.C."/>
            <person name="Glavina del Rio T."/>
            <person name="Hammon N."/>
            <person name="Israni S."/>
            <person name="Dalin E."/>
            <person name="Tice H."/>
            <person name="Pitluck S."/>
            <person name="Chain P."/>
            <person name="Malfatti S."/>
            <person name="Shin M."/>
            <person name="Vergez L."/>
            <person name="Schmutz J."/>
            <person name="Larimer F."/>
            <person name="Land M."/>
            <person name="Hauser L."/>
            <person name="Kyrpides N."/>
            <person name="Tiedje J."/>
            <person name="Richardson P."/>
        </authorList>
    </citation>
    <scope>NUCLEOTIDE SEQUENCE [LARGE SCALE GENOMIC DNA]</scope>
    <source>
        <strain evidence="3">G4 / LMG 22486</strain>
        <plasmid evidence="2 3">pBVIE03</plasmid>
    </source>
</reference>
<dbReference type="HOGENOM" id="CLU_1445159_0_0_4"/>
<dbReference type="Proteomes" id="UP000002287">
    <property type="component" value="Plasmid pBVIE03"/>
</dbReference>
<dbReference type="AlphaFoldDB" id="A4JVT0"/>
<gene>
    <name evidence="2" type="ordered locus">Bcep1808_7508</name>
</gene>
<dbReference type="KEGG" id="bvi:Bcep1808_7508"/>
<evidence type="ECO:0000313" key="3">
    <source>
        <dbReference type="Proteomes" id="UP000002287"/>
    </source>
</evidence>
<geneLocation type="plasmid" evidence="2 3">
    <name>pBVIE03</name>
</geneLocation>
<evidence type="ECO:0000256" key="1">
    <source>
        <dbReference type="SAM" id="MobiDB-lite"/>
    </source>
</evidence>
<evidence type="ECO:0000313" key="2">
    <source>
        <dbReference type="EMBL" id="ABO60383.1"/>
    </source>
</evidence>